<keyword evidence="1" id="KW-0378">Hydrolase</keyword>
<keyword evidence="2" id="KW-1185">Reference proteome</keyword>
<dbReference type="GO" id="GO:0009143">
    <property type="term" value="P:nucleoside triphosphate catabolic process"/>
    <property type="evidence" value="ECO:0007669"/>
    <property type="project" value="InterPro"/>
</dbReference>
<sequence length="117" mass="13551">MDIEGINGDLRKFVKERDWDQFQSPKNLAMALGGEVGELLDVFQWLTEEKSYEVMDDPKLSKSVEEEVADVQIYLLRLIDTLGIDLEAIVRLKMQKNEQKYPIEEAKGNAVKYSRRT</sequence>
<dbReference type="Gene3D" id="1.10.287.1080">
    <property type="entry name" value="MazG-like"/>
    <property type="match status" value="1"/>
</dbReference>
<proteinExistence type="predicted"/>
<dbReference type="PANTHER" id="PTHR46523">
    <property type="entry name" value="DCTP PYROPHOSPHATASE 1"/>
    <property type="match status" value="1"/>
</dbReference>
<dbReference type="GO" id="GO:0047429">
    <property type="term" value="F:nucleoside triphosphate diphosphatase activity"/>
    <property type="evidence" value="ECO:0007669"/>
    <property type="project" value="InterPro"/>
</dbReference>
<dbReference type="RefSeq" id="WP_114611800.1">
    <property type="nucleotide sequence ID" value="NZ_QFWX01000002.1"/>
</dbReference>
<dbReference type="Pfam" id="PF12643">
    <property type="entry name" value="MazG-like"/>
    <property type="match status" value="1"/>
</dbReference>
<dbReference type="PIRSF" id="PIRSF029826">
    <property type="entry name" value="UCP029826_pph"/>
    <property type="match status" value="1"/>
</dbReference>
<dbReference type="InterPro" id="IPR025984">
    <property type="entry name" value="DCTPP"/>
</dbReference>
<dbReference type="AlphaFoldDB" id="A0A2V3ZPW9"/>
<dbReference type="PANTHER" id="PTHR46523:SF1">
    <property type="entry name" value="DCTP PYROPHOSPHATASE 1"/>
    <property type="match status" value="1"/>
</dbReference>
<name>A0A2V3ZPW9_9GAMM</name>
<evidence type="ECO:0000313" key="2">
    <source>
        <dbReference type="Proteomes" id="UP000253987"/>
    </source>
</evidence>
<dbReference type="SUPFAM" id="SSF101386">
    <property type="entry name" value="all-alpha NTP pyrophosphatases"/>
    <property type="match status" value="1"/>
</dbReference>
<reference evidence="2" key="1">
    <citation type="submission" date="2018-05" db="EMBL/GenBank/DDBJ databases">
        <authorList>
            <person name="Lu D."/>
        </authorList>
    </citation>
    <scope>NUCLEOTIDE SEQUENCE [LARGE SCALE GENOMIC DNA]</scope>
    <source>
        <strain evidence="2">F01</strain>
    </source>
</reference>
<dbReference type="Proteomes" id="UP000253987">
    <property type="component" value="Unassembled WGS sequence"/>
</dbReference>
<dbReference type="InterPro" id="IPR052555">
    <property type="entry name" value="dCTP_Pyrophosphatase"/>
</dbReference>
<reference evidence="1 2" key="2">
    <citation type="submission" date="2018-06" db="EMBL/GenBank/DDBJ databases">
        <title>Marinobactersediminissp. nov, a moderately halophilic bacterium isolated from marine solar saltern.</title>
        <authorList>
            <person name="Zhang Y."/>
        </authorList>
    </citation>
    <scope>NUCLEOTIDE SEQUENCE [LARGE SCALE GENOMIC DNA]</scope>
    <source>
        <strain evidence="1 2">F01</strain>
    </source>
</reference>
<gene>
    <name evidence="1" type="ORF">DIT71_03300</name>
</gene>
<dbReference type="OrthoDB" id="9791898at2"/>
<evidence type="ECO:0000313" key="1">
    <source>
        <dbReference type="EMBL" id="PXX92247.1"/>
    </source>
</evidence>
<protein>
    <submittedName>
        <fullName evidence="1">Nucleotide pyrophosphohydrolase</fullName>
    </submittedName>
</protein>
<organism evidence="1 2">
    <name type="scientific">Marinobacter vulgaris</name>
    <dbReference type="NCBI Taxonomy" id="1928331"/>
    <lineage>
        <taxon>Bacteria</taxon>
        <taxon>Pseudomonadati</taxon>
        <taxon>Pseudomonadota</taxon>
        <taxon>Gammaproteobacteria</taxon>
        <taxon>Pseudomonadales</taxon>
        <taxon>Marinobacteraceae</taxon>
        <taxon>Marinobacter</taxon>
    </lineage>
</organism>
<accession>A0A2V3ZPW9</accession>
<dbReference type="EMBL" id="QFWX01000002">
    <property type="protein sequence ID" value="PXX92247.1"/>
    <property type="molecule type" value="Genomic_DNA"/>
</dbReference>
<comment type="caution">
    <text evidence="1">The sequence shown here is derived from an EMBL/GenBank/DDBJ whole genome shotgun (WGS) entry which is preliminary data.</text>
</comment>
<dbReference type="CDD" id="cd11537">
    <property type="entry name" value="NTP-PPase_RS21-C6_like"/>
    <property type="match status" value="1"/>
</dbReference>